<accession>A0A1S3BXQ2</accession>
<dbReference type="RefSeq" id="XP_008453716.2">
    <property type="nucleotide sequence ID" value="XM_008455494.3"/>
</dbReference>
<gene>
    <name evidence="6" type="primary">LOC103494363</name>
</gene>
<name>A0A1S3BXQ2_CUCME</name>
<reference evidence="6" key="1">
    <citation type="submission" date="2025-08" db="UniProtKB">
        <authorList>
            <consortium name="RefSeq"/>
        </authorList>
    </citation>
    <scope>IDENTIFICATION</scope>
    <source>
        <tissue evidence="6">Stem</tissue>
    </source>
</reference>
<proteinExistence type="predicted"/>
<dbReference type="eggNOG" id="KOG0619">
    <property type="taxonomic scope" value="Eukaryota"/>
</dbReference>
<dbReference type="InterPro" id="IPR053213">
    <property type="entry name" value="RLP29"/>
</dbReference>
<keyword evidence="1" id="KW-0433">Leucine-rich repeat</keyword>
<keyword evidence="3" id="KW-0732">Signal</keyword>
<evidence type="ECO:0000256" key="3">
    <source>
        <dbReference type="SAM" id="SignalP"/>
    </source>
</evidence>
<dbReference type="SUPFAM" id="SSF52058">
    <property type="entry name" value="L domain-like"/>
    <property type="match status" value="1"/>
</dbReference>
<dbReference type="Gene3D" id="3.80.10.10">
    <property type="entry name" value="Ribonuclease Inhibitor"/>
    <property type="match status" value="3"/>
</dbReference>
<dbReference type="Pfam" id="PF23598">
    <property type="entry name" value="LRR_14"/>
    <property type="match status" value="1"/>
</dbReference>
<dbReference type="SMART" id="SM00369">
    <property type="entry name" value="LRR_TYP"/>
    <property type="match status" value="6"/>
</dbReference>
<dbReference type="AlphaFoldDB" id="A0A1S3BXQ2"/>
<evidence type="ECO:0000256" key="1">
    <source>
        <dbReference type="ARBA" id="ARBA00022614"/>
    </source>
</evidence>
<evidence type="ECO:0000256" key="2">
    <source>
        <dbReference type="ARBA" id="ARBA00022737"/>
    </source>
</evidence>
<protein>
    <submittedName>
        <fullName evidence="6">Leucine-rich repeat receptor-like serine/threonine-protein kinase BAM3</fullName>
    </submittedName>
</protein>
<dbReference type="Gramene" id="MELO3C017541.2.1">
    <property type="protein sequence ID" value="MELO3C017541.2.1"/>
    <property type="gene ID" value="MELO3C017541.2"/>
</dbReference>
<dbReference type="PANTHER" id="PTHR48009">
    <property type="entry name" value="LEUCINE-RICH REPEAT (LRR) FAMILY PROTEIN"/>
    <property type="match status" value="1"/>
</dbReference>
<dbReference type="InterPro" id="IPR032675">
    <property type="entry name" value="LRR_dom_sf"/>
</dbReference>
<dbReference type="PANTHER" id="PTHR48009:SF7">
    <property type="entry name" value="LEUCINE-RICH REPEAT (LRR) FAMILY PROTEIN"/>
    <property type="match status" value="1"/>
</dbReference>
<organism evidence="5 6">
    <name type="scientific">Cucumis melo</name>
    <name type="common">Muskmelon</name>
    <dbReference type="NCBI Taxonomy" id="3656"/>
    <lineage>
        <taxon>Eukaryota</taxon>
        <taxon>Viridiplantae</taxon>
        <taxon>Streptophyta</taxon>
        <taxon>Embryophyta</taxon>
        <taxon>Tracheophyta</taxon>
        <taxon>Spermatophyta</taxon>
        <taxon>Magnoliopsida</taxon>
        <taxon>eudicotyledons</taxon>
        <taxon>Gunneridae</taxon>
        <taxon>Pentapetalae</taxon>
        <taxon>rosids</taxon>
        <taxon>fabids</taxon>
        <taxon>Cucurbitales</taxon>
        <taxon>Cucurbitaceae</taxon>
        <taxon>Benincaseae</taxon>
        <taxon>Cucumis</taxon>
    </lineage>
</organism>
<dbReference type="InParanoid" id="A0A1S3BXQ2"/>
<dbReference type="GO" id="GO:0016020">
    <property type="term" value="C:membrane"/>
    <property type="evidence" value="ECO:0007669"/>
    <property type="project" value="UniProtKB-SubCell"/>
</dbReference>
<keyword evidence="5" id="KW-1185">Reference proteome</keyword>
<sequence>MGSLYLPLFPLLLMALLLSVQSKTHWEDTQVLKQLKNALDPTSISSGSCVDSWDFSLDPCDNLFGEKFTCGFRCDAVVSGVSRVTELNLDQAGYSGSLSSVFWNLPFLQTLDLSNNFFSGSVPDSFSNLTRLRSLSLSANMFSGEVPPSIGSLSALEELYLNGNGFNGSVPASFVGLVSLQRLELQSNGFTGVFPDLGVLKNLYYLDGSDNGFSGELPAVLPTSLVQLSMRNNSFEGVVPSSIRDLVNLQVVDLSHNRFCGSVPAVLFEHPSLEQLTLSFNQFSAVETPDSDGVDSGLIAVDLSDNEITGFLPPFLALMPKLSALSLENNNFTGMIPILYAFKTAAPEPGISPFVRLLLGGNYLFGPIPEPLRRMKPDTATVRLAGNCLFWCPTLFFFCQGGEQKSLVECRSAGPIIP</sequence>
<keyword evidence="2" id="KW-0677">Repeat</keyword>
<feature type="domain" description="Disease resistance R13L4/SHOC-2-like LRR" evidence="4">
    <location>
        <begin position="103"/>
        <end position="327"/>
    </location>
</feature>
<dbReference type="InterPro" id="IPR003591">
    <property type="entry name" value="Leu-rich_rpt_typical-subtyp"/>
</dbReference>
<evidence type="ECO:0000313" key="6">
    <source>
        <dbReference type="RefSeq" id="XP_008453716.2"/>
    </source>
</evidence>
<dbReference type="Proteomes" id="UP001652600">
    <property type="component" value="Chromosome 7"/>
</dbReference>
<feature type="chain" id="PRO_5044565424" evidence="3">
    <location>
        <begin position="23"/>
        <end position="418"/>
    </location>
</feature>
<evidence type="ECO:0000313" key="5">
    <source>
        <dbReference type="Proteomes" id="UP001652600"/>
    </source>
</evidence>
<feature type="signal peptide" evidence="3">
    <location>
        <begin position="1"/>
        <end position="22"/>
    </location>
</feature>
<dbReference type="GeneID" id="103494363"/>
<dbReference type="InterPro" id="IPR055414">
    <property type="entry name" value="LRR_R13L4/SHOC2-like"/>
</dbReference>
<dbReference type="KEGG" id="cmo:103494363"/>
<evidence type="ECO:0000259" key="4">
    <source>
        <dbReference type="Pfam" id="PF23598"/>
    </source>
</evidence>